<dbReference type="Gene3D" id="2.60.120.10">
    <property type="entry name" value="Jelly Rolls"/>
    <property type="match status" value="1"/>
</dbReference>
<evidence type="ECO:0000313" key="7">
    <source>
        <dbReference type="Proteomes" id="UP001070176"/>
    </source>
</evidence>
<dbReference type="PANTHER" id="PTHR24567:SF28">
    <property type="entry name" value="LISTERIOLYSIN REGULATORY PROTEIN"/>
    <property type="match status" value="1"/>
</dbReference>
<dbReference type="SMART" id="SM00419">
    <property type="entry name" value="HTH_CRP"/>
    <property type="match status" value="1"/>
</dbReference>
<dbReference type="RefSeq" id="WP_267279498.1">
    <property type="nucleotide sequence ID" value="NZ_JAOVZV010000001.1"/>
</dbReference>
<organism evidence="6 7">
    <name type="scientific">Chryseobacterium luquanense</name>
    <dbReference type="NCBI Taxonomy" id="2983766"/>
    <lineage>
        <taxon>Bacteria</taxon>
        <taxon>Pseudomonadati</taxon>
        <taxon>Bacteroidota</taxon>
        <taxon>Flavobacteriia</taxon>
        <taxon>Flavobacteriales</taxon>
        <taxon>Weeksellaceae</taxon>
        <taxon>Chryseobacterium group</taxon>
        <taxon>Chryseobacterium</taxon>
    </lineage>
</organism>
<dbReference type="InterPro" id="IPR036388">
    <property type="entry name" value="WH-like_DNA-bd_sf"/>
</dbReference>
<dbReference type="Gene3D" id="1.10.10.10">
    <property type="entry name" value="Winged helix-like DNA-binding domain superfamily/Winged helix DNA-binding domain"/>
    <property type="match status" value="1"/>
</dbReference>
<evidence type="ECO:0000256" key="1">
    <source>
        <dbReference type="ARBA" id="ARBA00023015"/>
    </source>
</evidence>
<dbReference type="SUPFAM" id="SSF46785">
    <property type="entry name" value="Winged helix' DNA-binding domain"/>
    <property type="match status" value="1"/>
</dbReference>
<dbReference type="PANTHER" id="PTHR24567">
    <property type="entry name" value="CRP FAMILY TRANSCRIPTIONAL REGULATORY PROTEIN"/>
    <property type="match status" value="1"/>
</dbReference>
<feature type="domain" description="HTH crp-type" evidence="5">
    <location>
        <begin position="184"/>
        <end position="250"/>
    </location>
</feature>
<keyword evidence="7" id="KW-1185">Reference proteome</keyword>
<dbReference type="CDD" id="cd00038">
    <property type="entry name" value="CAP_ED"/>
    <property type="match status" value="1"/>
</dbReference>
<dbReference type="InterPro" id="IPR036390">
    <property type="entry name" value="WH_DNA-bd_sf"/>
</dbReference>
<keyword evidence="1" id="KW-0805">Transcription regulation</keyword>
<dbReference type="Pfam" id="PF13545">
    <property type="entry name" value="HTH_Crp_2"/>
    <property type="match status" value="1"/>
</dbReference>
<keyword evidence="3" id="KW-0804">Transcription</keyword>
<evidence type="ECO:0000256" key="3">
    <source>
        <dbReference type="ARBA" id="ARBA00023163"/>
    </source>
</evidence>
<dbReference type="InterPro" id="IPR012318">
    <property type="entry name" value="HTH_CRP"/>
</dbReference>
<proteinExistence type="predicted"/>
<accession>A0ABT3XY47</accession>
<evidence type="ECO:0000313" key="6">
    <source>
        <dbReference type="EMBL" id="MCX8530819.1"/>
    </source>
</evidence>
<dbReference type="Proteomes" id="UP001070176">
    <property type="component" value="Unassembled WGS sequence"/>
</dbReference>
<gene>
    <name evidence="6" type="ORF">OEA66_00465</name>
</gene>
<sequence>MFEIYPNPVNHILNITKVSDQAKYKIYNRLGRLIYQFINCTLPMSKKTNKIMLIDKNLLSRYGATTDLYKPKDIIFGEGDTPKYYYQIISGDIKLNHIDENAREIIISLLKTGDSICEFLLLLDTKYPVNATVMTESTILKITKANFAEMLNSHPEIVLDVCKFVSERLHHNVIKTKNITSPFAEVRIKAMLNFFKDLNNNDKTDYSFQVPLTRQQLAAITGLRTETVIRCIKKLEREKFLKIHNHKIFI</sequence>
<reference evidence="6" key="1">
    <citation type="submission" date="2022-10" db="EMBL/GenBank/DDBJ databases">
        <title>Chryseobacterium sp. nov., a novel bacterial species.</title>
        <authorList>
            <person name="Cao Y."/>
        </authorList>
    </citation>
    <scope>NUCLEOTIDE SEQUENCE</scope>
    <source>
        <strain evidence="6">KC 927</strain>
    </source>
</reference>
<dbReference type="EMBL" id="JAOVZV010000001">
    <property type="protein sequence ID" value="MCX8530819.1"/>
    <property type="molecule type" value="Genomic_DNA"/>
</dbReference>
<feature type="domain" description="Cyclic nucleotide-binding" evidence="4">
    <location>
        <begin position="69"/>
        <end position="157"/>
    </location>
</feature>
<dbReference type="InterPro" id="IPR014710">
    <property type="entry name" value="RmlC-like_jellyroll"/>
</dbReference>
<dbReference type="Pfam" id="PF00027">
    <property type="entry name" value="cNMP_binding"/>
    <property type="match status" value="1"/>
</dbReference>
<protein>
    <submittedName>
        <fullName evidence="6">Cyclic nucleotide-binding domain-containing protein</fullName>
    </submittedName>
</protein>
<dbReference type="InterPro" id="IPR018490">
    <property type="entry name" value="cNMP-bd_dom_sf"/>
</dbReference>
<dbReference type="InterPro" id="IPR050397">
    <property type="entry name" value="Env_Response_Regulators"/>
</dbReference>
<keyword evidence="2" id="KW-0238">DNA-binding</keyword>
<evidence type="ECO:0000259" key="4">
    <source>
        <dbReference type="PROSITE" id="PS50042"/>
    </source>
</evidence>
<comment type="caution">
    <text evidence="6">The sequence shown here is derived from an EMBL/GenBank/DDBJ whole genome shotgun (WGS) entry which is preliminary data.</text>
</comment>
<dbReference type="InterPro" id="IPR000595">
    <property type="entry name" value="cNMP-bd_dom"/>
</dbReference>
<dbReference type="SMART" id="SM00100">
    <property type="entry name" value="cNMP"/>
    <property type="match status" value="1"/>
</dbReference>
<dbReference type="PROSITE" id="PS51063">
    <property type="entry name" value="HTH_CRP_2"/>
    <property type="match status" value="1"/>
</dbReference>
<dbReference type="SUPFAM" id="SSF51206">
    <property type="entry name" value="cAMP-binding domain-like"/>
    <property type="match status" value="1"/>
</dbReference>
<name>A0ABT3XY47_9FLAO</name>
<evidence type="ECO:0000256" key="2">
    <source>
        <dbReference type="ARBA" id="ARBA00023125"/>
    </source>
</evidence>
<evidence type="ECO:0000259" key="5">
    <source>
        <dbReference type="PROSITE" id="PS51063"/>
    </source>
</evidence>
<dbReference type="PROSITE" id="PS50042">
    <property type="entry name" value="CNMP_BINDING_3"/>
    <property type="match status" value="1"/>
</dbReference>